<dbReference type="EMBL" id="NAJL01000002">
    <property type="protein sequence ID" value="TKA33526.1"/>
    <property type="molecule type" value="Genomic_DNA"/>
</dbReference>
<keyword evidence="3" id="KW-1185">Reference proteome</keyword>
<reference evidence="2 3" key="1">
    <citation type="submission" date="2017-03" db="EMBL/GenBank/DDBJ databases">
        <title>Genomes of endolithic fungi from Antarctica.</title>
        <authorList>
            <person name="Coleine C."/>
            <person name="Masonjones S."/>
            <person name="Stajich J.E."/>
        </authorList>
    </citation>
    <scope>NUCLEOTIDE SEQUENCE [LARGE SCALE GENOMIC DNA]</scope>
    <source>
        <strain evidence="2 3">CCFEE 6315</strain>
    </source>
</reference>
<name>A0A4U0UFW4_9PEZI</name>
<feature type="compositionally biased region" description="Basic and acidic residues" evidence="1">
    <location>
        <begin position="137"/>
        <end position="155"/>
    </location>
</feature>
<comment type="caution">
    <text evidence="2">The sequence shown here is derived from an EMBL/GenBank/DDBJ whole genome shotgun (WGS) entry which is preliminary data.</text>
</comment>
<evidence type="ECO:0000256" key="1">
    <source>
        <dbReference type="SAM" id="MobiDB-lite"/>
    </source>
</evidence>
<sequence length="155" mass="17240">MCCCLWGKKREAARVRHSRTTNDDSRGHNVDLESGPHSRVSLPDAVHFRESKTPLPGTADVEISEKADVEPPSYKAVMAQRVDAPVEPVRQPLGPDVGQHDESRRSSSASISDNISEGAKHARKQTKYARKLAKKQSKYERKLEKLAVKSERKAA</sequence>
<feature type="compositionally biased region" description="Low complexity" evidence="1">
    <location>
        <begin position="106"/>
        <end position="117"/>
    </location>
</feature>
<accession>A0A4U0UFW4</accession>
<evidence type="ECO:0000313" key="3">
    <source>
        <dbReference type="Proteomes" id="UP000308549"/>
    </source>
</evidence>
<dbReference type="Proteomes" id="UP000308549">
    <property type="component" value="Unassembled WGS sequence"/>
</dbReference>
<protein>
    <submittedName>
        <fullName evidence="2">Uncharacterized protein</fullName>
    </submittedName>
</protein>
<evidence type="ECO:0000313" key="2">
    <source>
        <dbReference type="EMBL" id="TKA33526.1"/>
    </source>
</evidence>
<feature type="compositionally biased region" description="Basic and acidic residues" evidence="1">
    <location>
        <begin position="13"/>
        <end position="36"/>
    </location>
</feature>
<organism evidence="2 3">
    <name type="scientific">Salinomyces thailandicus</name>
    <dbReference type="NCBI Taxonomy" id="706561"/>
    <lineage>
        <taxon>Eukaryota</taxon>
        <taxon>Fungi</taxon>
        <taxon>Dikarya</taxon>
        <taxon>Ascomycota</taxon>
        <taxon>Pezizomycotina</taxon>
        <taxon>Dothideomycetes</taxon>
        <taxon>Dothideomycetidae</taxon>
        <taxon>Mycosphaerellales</taxon>
        <taxon>Teratosphaeriaceae</taxon>
        <taxon>Salinomyces</taxon>
    </lineage>
</organism>
<dbReference type="AlphaFoldDB" id="A0A4U0UFW4"/>
<proteinExistence type="predicted"/>
<gene>
    <name evidence="2" type="ORF">B0A50_00361</name>
</gene>
<feature type="region of interest" description="Disordered" evidence="1">
    <location>
        <begin position="13"/>
        <end position="155"/>
    </location>
</feature>
<feature type="compositionally biased region" description="Basic residues" evidence="1">
    <location>
        <begin position="121"/>
        <end position="136"/>
    </location>
</feature>